<dbReference type="InterPro" id="IPR050822">
    <property type="entry name" value="Cerebellin_Synaptic_Org"/>
</dbReference>
<evidence type="ECO:0000256" key="2">
    <source>
        <dbReference type="ARBA" id="ARBA00022525"/>
    </source>
</evidence>
<evidence type="ECO:0000313" key="5">
    <source>
        <dbReference type="Ensembl" id="ENSPNAP00000025377.1"/>
    </source>
</evidence>
<reference evidence="5 6" key="1">
    <citation type="submission" date="2020-10" db="EMBL/GenBank/DDBJ databases">
        <title>Pygocentrus nattereri (red-bellied piranha) genome, fPygNat1, primary haplotype.</title>
        <authorList>
            <person name="Myers G."/>
            <person name="Meyer A."/>
            <person name="Karagic N."/>
            <person name="Pippel M."/>
            <person name="Winkler S."/>
            <person name="Tracey A."/>
            <person name="Wood J."/>
            <person name="Formenti G."/>
            <person name="Howe K."/>
            <person name="Fedrigo O."/>
            <person name="Jarvis E.D."/>
        </authorList>
    </citation>
    <scope>NUCLEOTIDE SEQUENCE [LARGE SCALE GENOMIC DNA]</scope>
</reference>
<evidence type="ECO:0000313" key="6">
    <source>
        <dbReference type="Proteomes" id="UP001501920"/>
    </source>
</evidence>
<keyword evidence="2" id="KW-0964">Secreted</keyword>
<feature type="domain" description="C1q" evidence="4">
    <location>
        <begin position="23"/>
        <end position="160"/>
    </location>
</feature>
<keyword evidence="6" id="KW-1185">Reference proteome</keyword>
<name>A0A3B4DLV2_PYGNA</name>
<reference evidence="5" key="3">
    <citation type="submission" date="2025-09" db="UniProtKB">
        <authorList>
            <consortium name="Ensembl"/>
        </authorList>
    </citation>
    <scope>IDENTIFICATION</scope>
</reference>
<dbReference type="PRINTS" id="PR00007">
    <property type="entry name" value="COMPLEMNTC1Q"/>
</dbReference>
<organism evidence="5 6">
    <name type="scientific">Pygocentrus nattereri</name>
    <name type="common">Red-bellied piranha</name>
    <dbReference type="NCBI Taxonomy" id="42514"/>
    <lineage>
        <taxon>Eukaryota</taxon>
        <taxon>Metazoa</taxon>
        <taxon>Chordata</taxon>
        <taxon>Craniata</taxon>
        <taxon>Vertebrata</taxon>
        <taxon>Euteleostomi</taxon>
        <taxon>Actinopterygii</taxon>
        <taxon>Neopterygii</taxon>
        <taxon>Teleostei</taxon>
        <taxon>Ostariophysi</taxon>
        <taxon>Characiformes</taxon>
        <taxon>Characoidei</taxon>
        <taxon>Pygocentrus</taxon>
    </lineage>
</organism>
<dbReference type="Gene3D" id="2.60.120.40">
    <property type="match status" value="1"/>
</dbReference>
<dbReference type="Ensembl" id="ENSPNAT00000007746.2">
    <property type="protein sequence ID" value="ENSPNAP00000025377.1"/>
    <property type="gene ID" value="ENSPNAG00000010490.2"/>
</dbReference>
<evidence type="ECO:0000256" key="3">
    <source>
        <dbReference type="ARBA" id="ARBA00022729"/>
    </source>
</evidence>
<dbReference type="GeneTree" id="ENSGT00940000163520"/>
<keyword evidence="3" id="KW-0732">Signal</keyword>
<sequence length="160" mass="17495">MYCVLLLWKDFDSQVEKLKKENQGNRKVAFSASLSAGEAGHIGPYSTLFPLVYRHVFTNIGNAYNPATGIFTAPVRGVYQFSFSTHGGGGRAVHVLLHKNGHHVAAVHSFQDRHNVNSSNGVSLLLEVGDVVCIKLGANAWIYDDGVHYSIFSGQMLFSV</sequence>
<dbReference type="Proteomes" id="UP001501920">
    <property type="component" value="Chromosome 24"/>
</dbReference>
<dbReference type="GO" id="GO:0005576">
    <property type="term" value="C:extracellular region"/>
    <property type="evidence" value="ECO:0007669"/>
    <property type="project" value="UniProtKB-SubCell"/>
</dbReference>
<dbReference type="PANTHER" id="PTHR22923">
    <property type="entry name" value="CEREBELLIN-RELATED"/>
    <property type="match status" value="1"/>
</dbReference>
<evidence type="ECO:0000256" key="1">
    <source>
        <dbReference type="ARBA" id="ARBA00004613"/>
    </source>
</evidence>
<comment type="subcellular location">
    <subcellularLocation>
        <location evidence="1">Secreted</location>
    </subcellularLocation>
</comment>
<dbReference type="STRING" id="42514.ENSPNAP00000025377"/>
<dbReference type="OMA" id="QTMIANE"/>
<reference evidence="5" key="2">
    <citation type="submission" date="2025-08" db="UniProtKB">
        <authorList>
            <consortium name="Ensembl"/>
        </authorList>
    </citation>
    <scope>IDENTIFICATION</scope>
</reference>
<dbReference type="Pfam" id="PF00386">
    <property type="entry name" value="C1q"/>
    <property type="match status" value="1"/>
</dbReference>
<dbReference type="InterPro" id="IPR001073">
    <property type="entry name" value="C1q_dom"/>
</dbReference>
<accession>A0A3B4DLV2</accession>
<dbReference type="PROSITE" id="PS50871">
    <property type="entry name" value="C1Q"/>
    <property type="match status" value="1"/>
</dbReference>
<dbReference type="SUPFAM" id="SSF49842">
    <property type="entry name" value="TNF-like"/>
    <property type="match status" value="1"/>
</dbReference>
<protein>
    <recommendedName>
        <fullName evidence="4">C1q domain-containing protein</fullName>
    </recommendedName>
</protein>
<proteinExistence type="predicted"/>
<dbReference type="SMART" id="SM00110">
    <property type="entry name" value="C1Q"/>
    <property type="match status" value="1"/>
</dbReference>
<dbReference type="PANTHER" id="PTHR22923:SF102">
    <property type="entry name" value="CEREBELLIN 13-RELATED"/>
    <property type="match status" value="1"/>
</dbReference>
<dbReference type="AlphaFoldDB" id="A0A3B4DLV2"/>
<dbReference type="InterPro" id="IPR008983">
    <property type="entry name" value="Tumour_necrosis_fac-like_dom"/>
</dbReference>
<evidence type="ECO:0000259" key="4">
    <source>
        <dbReference type="PROSITE" id="PS50871"/>
    </source>
</evidence>